<dbReference type="Proteomes" id="UP000292459">
    <property type="component" value="Unassembled WGS sequence"/>
</dbReference>
<comment type="caution">
    <text evidence="4">The sequence shown here is derived from an EMBL/GenBank/DDBJ whole genome shotgun (WGS) entry which is preliminary data.</text>
</comment>
<dbReference type="SUPFAM" id="SSF50978">
    <property type="entry name" value="WD40 repeat-like"/>
    <property type="match status" value="3"/>
</dbReference>
<gene>
    <name evidence="4" type="ORF">DYY88_21265</name>
</gene>
<dbReference type="OrthoDB" id="434800at2"/>
<dbReference type="InterPro" id="IPR035897">
    <property type="entry name" value="Toll_tir_struct_dom_sf"/>
</dbReference>
<keyword evidence="1" id="KW-0853">WD repeat</keyword>
<dbReference type="RefSeq" id="WP_052288331.1">
    <property type="nucleotide sequence ID" value="NZ_QVFV01000008.1"/>
</dbReference>
<feature type="domain" description="TIR" evidence="3">
    <location>
        <begin position="235"/>
        <end position="370"/>
    </location>
</feature>
<dbReference type="InterPro" id="IPR019775">
    <property type="entry name" value="WD40_repeat_CS"/>
</dbReference>
<dbReference type="SMART" id="SM00255">
    <property type="entry name" value="TIR"/>
    <property type="match status" value="3"/>
</dbReference>
<proteinExistence type="predicted"/>
<dbReference type="Pfam" id="PF13676">
    <property type="entry name" value="TIR_2"/>
    <property type="match status" value="3"/>
</dbReference>
<dbReference type="GO" id="GO:0007165">
    <property type="term" value="P:signal transduction"/>
    <property type="evidence" value="ECO:0007669"/>
    <property type="project" value="InterPro"/>
</dbReference>
<dbReference type="PANTHER" id="PTHR19848">
    <property type="entry name" value="WD40 REPEAT PROTEIN"/>
    <property type="match status" value="1"/>
</dbReference>
<dbReference type="Gene3D" id="2.130.10.10">
    <property type="entry name" value="YVTN repeat-like/Quinoprotein amine dehydrogenase"/>
    <property type="match status" value="6"/>
</dbReference>
<protein>
    <submittedName>
        <fullName evidence="4">TIR domain-containing protein</fullName>
    </submittedName>
</protein>
<dbReference type="EMBL" id="QVFV01000008">
    <property type="protein sequence ID" value="RZM75465.1"/>
    <property type="molecule type" value="Genomic_DNA"/>
</dbReference>
<evidence type="ECO:0000256" key="1">
    <source>
        <dbReference type="ARBA" id="ARBA00022574"/>
    </source>
</evidence>
<dbReference type="SMART" id="SM00320">
    <property type="entry name" value="WD40"/>
    <property type="match status" value="15"/>
</dbReference>
<evidence type="ECO:0000259" key="3">
    <source>
        <dbReference type="SMART" id="SM00255"/>
    </source>
</evidence>
<dbReference type="PROSITE" id="PS00678">
    <property type="entry name" value="WD_REPEATS_1"/>
    <property type="match status" value="12"/>
</dbReference>
<sequence>MPTFQNAFISYGRADSKAFAARLHQRLVAAGLTVWFDFEDIPLGVDYQKQIDDGIEKADNFLFLISPHSVNSPYCGLEVELALKRGKRIIPLLHVEQISWETWQERNPEGTDAQWAEYQAAGKHSSFPNMHPAIGKINWVYFREGIDDFDAALQGLLAICDRHQDYVRQHTELLAAALHWEKHQQRSQFLLTGQARQQAHTWLATRFTDEQPPCVPTDLHCEFITESIKNANNLMTQVFLCHAESDRDSAEQIRRSLMRQGITVWNYRTDIQTSQNYHSAITQGIETADNVLFMLSPASAQSEYCQRELQQALDLHKRIIPILTQPTDPAQVPESLKSLQQIDLTDNLNESDYLADESELLKILNTDAAYYTEHKTWLSQALKWQRQQQNPTMLLRGYNLRRAENWLKVARTHRYPPIELQQTFIAESLRQPPNPSLDVFISYSRVDSDFARRLNETLQIQGKRTWFDQESIASGTDFQQEIYRGIESSDVFLFVLSPQSINSPYCADEVEYANGLNKRIVTVLHRPIDTADLHPILAKLQWLDFRDHDGDFQVNFQHLLHTLDTDREHLEVHTRLLLRAGEWDRKGRDESLLLRGQELATASAWLVTNAEVEPLPTGLQQEYVRASTARQAAQDAAEKKLRRGAAIGAMTAVAGIIIAVGAGLVAQARLAEAEKTIQMAKTATRLEQAGTAALNRAGFEPVAALRKALEAGTALNEIVVQEELQATSDYPAASPLLALQQIKSQIAQERLLAHQSAVFSAAFSPDGTHVTTASFDGTARVWEAMTGNAIATLTGHEGAVFSAEFSPDGTHIATASDDGTARVWEVTTGNAIATLTGHEGAVFSAEFSPDGTHITTASDDGTARVWEATTGNAIATLTGHEGGVFSAEFSPDGTYIVTASDDGTAWVWEAATGNAMTTLTGHAGGIRSAAFSPDGTQIVTASLDGTARVWEATTGNVMTTLTGHEGVVWSAAFSPDGTQIVTASLDGTARVWEAATGNAMATLVGHESPFLSTEFSPDGTQVVTASFSGMTRVWDAVTGQEISVLAGVGAVTSTEFSPDGTYIVTASDDGTVRVWEATTGNAMTTLTGDEGAVTSAEFSPDGTYIVTTSDDGTARVWEAATGNAMATLTGHEGGIISAKFNPDGTQVVTASDDGTARVWEATTGKAMATLTGHEGAVWSAGFSPDGTQVVTASYSGMTRVWDATTGKAMATLTGHEEAVRSTEFSPDGTYIVTASNDGTARVWEATTGKAVATLTEHDSNVNSAAFSPDGTQVVTASNDGTVRVWNAKTGKSVATLTGHNGGVTSAAFSPDGTQVVTASDDRTVRVWDTATGQTLAVSAGHENRVTSAEFSPDGTYVVTASADRTIRVWDLQGRQLAIYEGKLAVMSPDGQRVATVVNGRVQTYDIETLPELIDWGCEWLHNYLEYGKATDADRAICNLPPREDEAMAPTSMLDRTLPWVRAAFHLLG</sequence>
<dbReference type="PANTHER" id="PTHR19848:SF8">
    <property type="entry name" value="F-BOX AND WD REPEAT DOMAIN CONTAINING 7"/>
    <property type="match status" value="1"/>
</dbReference>
<dbReference type="Gene3D" id="3.40.50.10140">
    <property type="entry name" value="Toll/interleukin-1 receptor homology (TIR) domain"/>
    <property type="match status" value="3"/>
</dbReference>
<dbReference type="InterPro" id="IPR036322">
    <property type="entry name" value="WD40_repeat_dom_sf"/>
</dbReference>
<dbReference type="InterPro" id="IPR020472">
    <property type="entry name" value="WD40_PAC1"/>
</dbReference>
<organism evidence="4 5">
    <name type="scientific">Leptolyngbya iicbica LK</name>
    <dbReference type="NCBI Taxonomy" id="2294035"/>
    <lineage>
        <taxon>Bacteria</taxon>
        <taxon>Bacillati</taxon>
        <taxon>Cyanobacteriota</taxon>
        <taxon>Cyanophyceae</taxon>
        <taxon>Leptolyngbyales</taxon>
        <taxon>Leptolyngbyaceae</taxon>
        <taxon>Leptolyngbya group</taxon>
        <taxon>Leptolyngbya</taxon>
        <taxon>Leptolyngbya iicbica</taxon>
    </lineage>
</organism>
<dbReference type="CDD" id="cd00200">
    <property type="entry name" value="WD40"/>
    <property type="match status" value="2"/>
</dbReference>
<accession>A0A4Q7E2P9</accession>
<keyword evidence="2" id="KW-0677">Repeat</keyword>
<evidence type="ECO:0000256" key="2">
    <source>
        <dbReference type="ARBA" id="ARBA00022737"/>
    </source>
</evidence>
<dbReference type="InterPro" id="IPR001680">
    <property type="entry name" value="WD40_rpt"/>
</dbReference>
<dbReference type="InterPro" id="IPR015943">
    <property type="entry name" value="WD40/YVTN_repeat-like_dom_sf"/>
</dbReference>
<dbReference type="SUPFAM" id="SSF52200">
    <property type="entry name" value="Toll/Interleukin receptor TIR domain"/>
    <property type="match status" value="3"/>
</dbReference>
<feature type="domain" description="TIR" evidence="3">
    <location>
        <begin position="4"/>
        <end position="125"/>
    </location>
</feature>
<name>A0A4Q7E2P9_9CYAN</name>
<dbReference type="Pfam" id="PF00400">
    <property type="entry name" value="WD40"/>
    <property type="match status" value="15"/>
</dbReference>
<dbReference type="InterPro" id="IPR000157">
    <property type="entry name" value="TIR_dom"/>
</dbReference>
<reference evidence="4 5" key="1">
    <citation type="submission" date="2018-11" db="EMBL/GenBank/DDBJ databases">
        <title>Whole genome sequencing of an environmental sample.</title>
        <authorList>
            <person name="Sarangi A.N."/>
            <person name="Singh D."/>
            <person name="Tripathy S."/>
        </authorList>
    </citation>
    <scope>NUCLEOTIDE SEQUENCE [LARGE SCALE GENOMIC DNA]</scope>
    <source>
        <strain evidence="4 5">Lakshadweep</strain>
    </source>
</reference>
<evidence type="ECO:0000313" key="4">
    <source>
        <dbReference type="EMBL" id="RZM75465.1"/>
    </source>
</evidence>
<evidence type="ECO:0000313" key="5">
    <source>
        <dbReference type="Proteomes" id="UP000292459"/>
    </source>
</evidence>
<feature type="domain" description="TIR" evidence="3">
    <location>
        <begin position="436"/>
        <end position="566"/>
    </location>
</feature>
<dbReference type="PRINTS" id="PR00320">
    <property type="entry name" value="GPROTEINBRPT"/>
</dbReference>
<keyword evidence="5" id="KW-1185">Reference proteome</keyword>